<dbReference type="AlphaFoldDB" id="A4UHE2"/>
<evidence type="ECO:0008006" key="3">
    <source>
        <dbReference type="Google" id="ProtNLM"/>
    </source>
</evidence>
<accession>A4UHE2</accession>
<organism evidence="2">
    <name type="scientific">Alexandrium fundyense</name>
    <name type="common">Dinoflagellate</name>
    <dbReference type="NCBI Taxonomy" id="2932"/>
    <lineage>
        <taxon>Eukaryota</taxon>
        <taxon>Sar</taxon>
        <taxon>Alveolata</taxon>
        <taxon>Dinophyceae</taxon>
        <taxon>Gonyaulacales</taxon>
        <taxon>Pyrocystaceae</taxon>
        <taxon>Alexandrium</taxon>
    </lineage>
</organism>
<proteinExistence type="evidence at transcript level"/>
<keyword evidence="1" id="KW-0472">Membrane</keyword>
<name>A4UHE2_ALEFU</name>
<protein>
    <recommendedName>
        <fullName evidence="3">Very-long-chain 3-oxoacyl-CoA synthase</fullName>
    </recommendedName>
</protein>
<feature type="transmembrane region" description="Helical" evidence="1">
    <location>
        <begin position="114"/>
        <end position="132"/>
    </location>
</feature>
<evidence type="ECO:0000256" key="1">
    <source>
        <dbReference type="SAM" id="Phobius"/>
    </source>
</evidence>
<feature type="transmembrane region" description="Helical" evidence="1">
    <location>
        <begin position="12"/>
        <end position="33"/>
    </location>
</feature>
<keyword evidence="1" id="KW-0812">Transmembrane</keyword>
<keyword evidence="1" id="KW-1133">Transmembrane helix</keyword>
<reference evidence="2" key="1">
    <citation type="journal article" date="2007" name="Proc. Natl. Acad. Sci. U.S.A.">
        <title>Spliced leader RNA trans-splicing in dinoflagellates.</title>
        <authorList>
            <person name="Zhang H."/>
            <person name="Hou Y."/>
            <person name="Miranda L."/>
            <person name="Campbell D.A."/>
            <person name="Sturm N.R."/>
            <person name="Gaasterland T."/>
            <person name="Lin S."/>
        </authorList>
    </citation>
    <scope>NUCLEOTIDE SEQUENCE</scope>
    <source>
        <strain evidence="2">GT-CA28</strain>
    </source>
</reference>
<dbReference type="EMBL" id="EF133895">
    <property type="protein sequence ID" value="ABO47900.1"/>
    <property type="molecule type" value="mRNA"/>
</dbReference>
<evidence type="ECO:0000313" key="2">
    <source>
        <dbReference type="EMBL" id="ABO47900.1"/>
    </source>
</evidence>
<sequence>MIPGWLSKVLYVNAGLDAIIFMIPGKVAVIDLFKARLIEKFKRGESLDDMSNHLVDVSLNVGGFGFLMHAMVRFSAGHYGTELPCRMAIFSYLLELVQALVLVRKGHMAVADSVPAVGITSFMAFLTFFYGARRRALASRSLLQLHVLWPVAIPSR</sequence>